<name>A0A084SM87_9BACT</name>
<reference evidence="2 3" key="1">
    <citation type="submission" date="2014-07" db="EMBL/GenBank/DDBJ databases">
        <title>Draft Genome Sequence of Gephyronic Acid Producer, Cystobacter violaceus Strain Cb vi76.</title>
        <authorList>
            <person name="Stevens D.C."/>
            <person name="Young J."/>
            <person name="Carmichael R."/>
            <person name="Tan J."/>
            <person name="Taylor R.E."/>
        </authorList>
    </citation>
    <scope>NUCLEOTIDE SEQUENCE [LARGE SCALE GENOMIC DNA]</scope>
    <source>
        <strain evidence="2 3">Cb vi76</strain>
    </source>
</reference>
<comment type="caution">
    <text evidence="2">The sequence shown here is derived from an EMBL/GenBank/DDBJ whole genome shotgun (WGS) entry which is preliminary data.</text>
</comment>
<evidence type="ECO:0000256" key="1">
    <source>
        <dbReference type="SAM" id="SignalP"/>
    </source>
</evidence>
<proteinExistence type="predicted"/>
<gene>
    <name evidence="2" type="ORF">Q664_33980</name>
</gene>
<dbReference type="Proteomes" id="UP000028547">
    <property type="component" value="Unassembled WGS sequence"/>
</dbReference>
<dbReference type="PROSITE" id="PS51257">
    <property type="entry name" value="PROKAR_LIPOPROTEIN"/>
    <property type="match status" value="1"/>
</dbReference>
<feature type="signal peptide" evidence="1">
    <location>
        <begin position="1"/>
        <end position="18"/>
    </location>
</feature>
<keyword evidence="1" id="KW-0732">Signal</keyword>
<evidence type="ECO:0000313" key="3">
    <source>
        <dbReference type="Proteomes" id="UP000028547"/>
    </source>
</evidence>
<dbReference type="EMBL" id="JPMI01000238">
    <property type="protein sequence ID" value="KFA89572.1"/>
    <property type="molecule type" value="Genomic_DNA"/>
</dbReference>
<evidence type="ECO:0000313" key="2">
    <source>
        <dbReference type="EMBL" id="KFA89572.1"/>
    </source>
</evidence>
<feature type="chain" id="PRO_5001781324" description="Lipoprotein" evidence="1">
    <location>
        <begin position="19"/>
        <end position="97"/>
    </location>
</feature>
<evidence type="ECO:0008006" key="4">
    <source>
        <dbReference type="Google" id="ProtNLM"/>
    </source>
</evidence>
<protein>
    <recommendedName>
        <fullName evidence="4">Lipoprotein</fullName>
    </recommendedName>
</protein>
<organism evidence="2 3">
    <name type="scientific">Archangium violaceum Cb vi76</name>
    <dbReference type="NCBI Taxonomy" id="1406225"/>
    <lineage>
        <taxon>Bacteria</taxon>
        <taxon>Pseudomonadati</taxon>
        <taxon>Myxococcota</taxon>
        <taxon>Myxococcia</taxon>
        <taxon>Myxococcales</taxon>
        <taxon>Cystobacterineae</taxon>
        <taxon>Archangiaceae</taxon>
        <taxon>Archangium</taxon>
    </lineage>
</organism>
<dbReference type="AlphaFoldDB" id="A0A084SM87"/>
<dbReference type="RefSeq" id="WP_052518975.1">
    <property type="nucleotide sequence ID" value="NZ_JPMI01000238.1"/>
</dbReference>
<sequence length="97" mass="10728">MRRATAITLLCSALLALAGCKSPCRELSERLCECVEAFQRDECIQLVADRERSIDTTDEDLAACEERLDTCTINRNDRTTCDLLLTDEGKAACGLAR</sequence>
<accession>A0A084SM87</accession>